<reference evidence="1 2" key="1">
    <citation type="journal article" date="2019" name="Emerg. Microbes Infect.">
        <title>Comprehensive subspecies identification of 175 nontuberculous mycobacteria species based on 7547 genomic profiles.</title>
        <authorList>
            <person name="Matsumoto Y."/>
            <person name="Kinjo T."/>
            <person name="Motooka D."/>
            <person name="Nabeya D."/>
            <person name="Jung N."/>
            <person name="Uechi K."/>
            <person name="Horii T."/>
            <person name="Iida T."/>
            <person name="Fujita J."/>
            <person name="Nakamura S."/>
        </authorList>
    </citation>
    <scope>NUCLEOTIDE SEQUENCE [LARGE SCALE GENOMIC DNA]</scope>
    <source>
        <strain evidence="1 2">JCM 15657</strain>
    </source>
</reference>
<protein>
    <submittedName>
        <fullName evidence="1">Uncharacterized protein</fullName>
    </submittedName>
</protein>
<accession>A0A7I7NL60</accession>
<dbReference type="Proteomes" id="UP000466396">
    <property type="component" value="Chromosome"/>
</dbReference>
<name>A0A7I7NL60_9MYCO</name>
<proteinExistence type="predicted"/>
<dbReference type="AlphaFoldDB" id="A0A7I7NL60"/>
<evidence type="ECO:0000313" key="1">
    <source>
        <dbReference type="EMBL" id="BBX97406.1"/>
    </source>
</evidence>
<keyword evidence="2" id="KW-1185">Reference proteome</keyword>
<evidence type="ECO:0000313" key="2">
    <source>
        <dbReference type="Proteomes" id="UP000466396"/>
    </source>
</evidence>
<dbReference type="EMBL" id="AP022581">
    <property type="protein sequence ID" value="BBX97406.1"/>
    <property type="molecule type" value="Genomic_DNA"/>
</dbReference>
<sequence>MPALDVDQLIAALPAERISLLVTVPAVYSLVLRHKDFAFQGGPLGGLPGRADQYRGWCGR</sequence>
<dbReference type="KEGG" id="mlj:MLAC_27000"/>
<gene>
    <name evidence="1" type="ORF">MLAC_27000</name>
</gene>
<organism evidence="1 2">
    <name type="scientific">Mycobacterium lacus</name>
    <dbReference type="NCBI Taxonomy" id="169765"/>
    <lineage>
        <taxon>Bacteria</taxon>
        <taxon>Bacillati</taxon>
        <taxon>Actinomycetota</taxon>
        <taxon>Actinomycetes</taxon>
        <taxon>Mycobacteriales</taxon>
        <taxon>Mycobacteriaceae</taxon>
        <taxon>Mycobacterium</taxon>
    </lineage>
</organism>